<dbReference type="HOGENOM" id="CLU_014819_4_0_4"/>
<keyword evidence="7" id="KW-1015">Disulfide bond</keyword>
<dbReference type="EMBL" id="AEQP01000022">
    <property type="protein sequence ID" value="EFV94318.1"/>
    <property type="molecule type" value="Genomic_DNA"/>
</dbReference>
<dbReference type="GO" id="GO:0052689">
    <property type="term" value="F:carboxylic ester hydrolase activity"/>
    <property type="evidence" value="ECO:0007669"/>
    <property type="project" value="UniProtKB-KW"/>
</dbReference>
<dbReference type="PANTHER" id="PTHR33938:SF15">
    <property type="entry name" value="FERULOYL ESTERASE B-RELATED"/>
    <property type="match status" value="1"/>
</dbReference>
<sequence length="546" mass="59250">MKLHRLPALLPLLASSLSAGSLLWAASAQAATEPADDAADAQSRCSDLKEVELPDVVIQRVKWVQRGGLAQDPNSAFTGASGQTLQAEEHCVVRGEIEPRTGADGRHYGTQFELRLPARWNHKFLFQGGGGTNGFVADALGRIPTRGSSAQPALLRGYAVVSMDGGHQGRDTLFGKDQQARLDLAYASTGKVATAARQLIQAMYHSTPKRSYFMGCSNGGREAMMAAMRYPLQFDGVVAGNPGFRLSRAAIAQSWDNQQFLKAAPVNEQGERIFANALTQKDMDAVVAGVLERCDALDGLKDGLVNAWERCDFKPRMVEKDIGKEKVALLEAVFGGARTSKGEPLYASWPWDAGINSGNWRGWKLGDSQTATPNARNIVLGAMSLPHYFMTPYQAEFDTFKVNFDTILPLTLQTGALNDAVATDLTTFKARGGKMIIFEGVSDPVFSANDLRDWYRQLQHDTPGTQDFARLFMVPGMTHCGEGNALDDFDPLTALENWAEKGEAPASIIAQGRAFPGKTQPLCPYPQVATYRGEGDENSAESFSCQ</sequence>
<comment type="caution">
    <text evidence="9">The sequence shown here is derived from an EMBL/GenBank/DDBJ whole genome shotgun (WGS) entry which is preliminary data.</text>
</comment>
<dbReference type="PANTHER" id="PTHR33938">
    <property type="entry name" value="FERULOYL ESTERASE B-RELATED"/>
    <property type="match status" value="1"/>
</dbReference>
<accession>E7S0G9</accession>
<evidence type="ECO:0000256" key="4">
    <source>
        <dbReference type="ARBA" id="ARBA00022729"/>
    </source>
</evidence>
<comment type="similarity">
    <text evidence="1">Belongs to the tannase family.</text>
</comment>
<dbReference type="SUPFAM" id="SSF53474">
    <property type="entry name" value="alpha/beta-Hydrolases"/>
    <property type="match status" value="1"/>
</dbReference>
<dbReference type="Proteomes" id="UP000011021">
    <property type="component" value="Unassembled WGS sequence"/>
</dbReference>
<proteinExistence type="inferred from homology"/>
<evidence type="ECO:0000256" key="2">
    <source>
        <dbReference type="ARBA" id="ARBA00022487"/>
    </source>
</evidence>
<evidence type="ECO:0000313" key="10">
    <source>
        <dbReference type="Proteomes" id="UP000011021"/>
    </source>
</evidence>
<evidence type="ECO:0000256" key="5">
    <source>
        <dbReference type="ARBA" id="ARBA00022801"/>
    </source>
</evidence>
<dbReference type="eggNOG" id="COG0412">
    <property type="taxonomic scope" value="Bacteria"/>
</dbReference>
<protein>
    <submittedName>
        <fullName evidence="9">Tannase and feruloyl esterase</fullName>
    </submittedName>
</protein>
<evidence type="ECO:0000256" key="6">
    <source>
        <dbReference type="ARBA" id="ARBA00022837"/>
    </source>
</evidence>
<dbReference type="AlphaFoldDB" id="E7S0G9"/>
<organism evidence="9 10">
    <name type="scientific">Lautropia mirabilis ATCC 51599</name>
    <dbReference type="NCBI Taxonomy" id="887898"/>
    <lineage>
        <taxon>Bacteria</taxon>
        <taxon>Pseudomonadati</taxon>
        <taxon>Pseudomonadota</taxon>
        <taxon>Betaproteobacteria</taxon>
        <taxon>Burkholderiales</taxon>
        <taxon>Burkholderiaceae</taxon>
        <taxon>Lautropia</taxon>
    </lineage>
</organism>
<feature type="signal peptide" evidence="8">
    <location>
        <begin position="1"/>
        <end position="30"/>
    </location>
</feature>
<keyword evidence="10" id="KW-1185">Reference proteome</keyword>
<evidence type="ECO:0000256" key="8">
    <source>
        <dbReference type="SAM" id="SignalP"/>
    </source>
</evidence>
<keyword evidence="5" id="KW-0378">Hydrolase</keyword>
<dbReference type="Gene3D" id="3.40.50.1820">
    <property type="entry name" value="alpha/beta hydrolase"/>
    <property type="match status" value="1"/>
</dbReference>
<evidence type="ECO:0000313" key="9">
    <source>
        <dbReference type="EMBL" id="EFV94318.1"/>
    </source>
</evidence>
<dbReference type="STRING" id="887898.HMPREF0551_2433"/>
<dbReference type="RefSeq" id="WP_005674882.1">
    <property type="nucleotide sequence ID" value="NZ_CP146288.1"/>
</dbReference>
<dbReference type="InterPro" id="IPR011118">
    <property type="entry name" value="Tannase/feruloyl_esterase"/>
</dbReference>
<feature type="chain" id="PRO_5003224421" evidence="8">
    <location>
        <begin position="31"/>
        <end position="546"/>
    </location>
</feature>
<keyword evidence="4 8" id="KW-0732">Signal</keyword>
<reference evidence="9 10" key="1">
    <citation type="submission" date="2010-12" db="EMBL/GenBank/DDBJ databases">
        <authorList>
            <person name="Muzny D."/>
            <person name="Qin X."/>
            <person name="Deng J."/>
            <person name="Jiang H."/>
            <person name="Liu Y."/>
            <person name="Qu J."/>
            <person name="Song X.-Z."/>
            <person name="Zhang L."/>
            <person name="Thornton R."/>
            <person name="Coyle M."/>
            <person name="Francisco L."/>
            <person name="Jackson L."/>
            <person name="Javaid M."/>
            <person name="Korchina V."/>
            <person name="Kovar C."/>
            <person name="Mata R."/>
            <person name="Mathew T."/>
            <person name="Ngo R."/>
            <person name="Nguyen L."/>
            <person name="Nguyen N."/>
            <person name="Okwuonu G."/>
            <person name="Ongeri F."/>
            <person name="Pham C."/>
            <person name="Simmons D."/>
            <person name="Wilczek-Boney K."/>
            <person name="Hale W."/>
            <person name="Jakkamsetti A."/>
            <person name="Pham P."/>
            <person name="Ruth R."/>
            <person name="San Lucas F."/>
            <person name="Warren J."/>
            <person name="Zhang J."/>
            <person name="Zhao Z."/>
            <person name="Zhou C."/>
            <person name="Zhu D."/>
            <person name="Lee S."/>
            <person name="Bess C."/>
            <person name="Blankenburg K."/>
            <person name="Forbes L."/>
            <person name="Fu Q."/>
            <person name="Gubbala S."/>
            <person name="Hirani K."/>
            <person name="Jayaseelan J.C."/>
            <person name="Lara F."/>
            <person name="Munidasa M."/>
            <person name="Palculict T."/>
            <person name="Patil S."/>
            <person name="Pu L.-L."/>
            <person name="Saada N."/>
            <person name="Tang L."/>
            <person name="Weissenberger G."/>
            <person name="Zhu Y."/>
            <person name="Hemphill L."/>
            <person name="Shang Y."/>
            <person name="Youmans B."/>
            <person name="Ayvaz T."/>
            <person name="Ross M."/>
            <person name="Santibanez J."/>
            <person name="Aqrawi P."/>
            <person name="Gross S."/>
            <person name="Joshi V."/>
            <person name="Fowler G."/>
            <person name="Nazareth L."/>
            <person name="Reid J."/>
            <person name="Worley K."/>
            <person name="Petrosino J."/>
            <person name="Highlander S."/>
            <person name="Gibbs R."/>
        </authorList>
    </citation>
    <scope>NUCLEOTIDE SEQUENCE [LARGE SCALE GENOMIC DNA]</scope>
    <source>
        <strain evidence="9 10">ATCC 51599</strain>
    </source>
</reference>
<evidence type="ECO:0000256" key="1">
    <source>
        <dbReference type="ARBA" id="ARBA00006249"/>
    </source>
</evidence>
<dbReference type="GO" id="GO:0046872">
    <property type="term" value="F:metal ion binding"/>
    <property type="evidence" value="ECO:0007669"/>
    <property type="project" value="UniProtKB-KW"/>
</dbReference>
<dbReference type="InterPro" id="IPR029058">
    <property type="entry name" value="AB_hydrolase_fold"/>
</dbReference>
<name>E7S0G9_9BURK</name>
<evidence type="ECO:0000256" key="3">
    <source>
        <dbReference type="ARBA" id="ARBA00022723"/>
    </source>
</evidence>
<keyword evidence="2" id="KW-0719">Serine esterase</keyword>
<keyword evidence="6" id="KW-0106">Calcium</keyword>
<gene>
    <name evidence="9" type="ORF">HMPREF0551_2433</name>
</gene>
<dbReference type="Pfam" id="PF07519">
    <property type="entry name" value="Tannase"/>
    <property type="match status" value="1"/>
</dbReference>
<evidence type="ECO:0000256" key="7">
    <source>
        <dbReference type="ARBA" id="ARBA00023157"/>
    </source>
</evidence>
<keyword evidence="3" id="KW-0479">Metal-binding</keyword>